<dbReference type="Proteomes" id="UP000646877">
    <property type="component" value="Unassembled WGS sequence"/>
</dbReference>
<proteinExistence type="predicted"/>
<organism evidence="1 3">
    <name type="scientific">Pseudoalteromonas maricaloris</name>
    <dbReference type="NCBI Taxonomy" id="184924"/>
    <lineage>
        <taxon>Bacteria</taxon>
        <taxon>Pseudomonadati</taxon>
        <taxon>Pseudomonadota</taxon>
        <taxon>Gammaproteobacteria</taxon>
        <taxon>Alteromonadales</taxon>
        <taxon>Pseudoalteromonadaceae</taxon>
        <taxon>Pseudoalteromonas</taxon>
    </lineage>
</organism>
<dbReference type="PANTHER" id="PTHR34822:SF1">
    <property type="entry name" value="GRPB FAMILY PROTEIN"/>
    <property type="match status" value="1"/>
</dbReference>
<sequence length="169" mass="19632">MADQAISLSKYNQDWPRMFQDEKLRLAPLLCPWVEGGIEHVGSTAVVGMVAKPVIDIMVGVKSLEASKEAIKVLTQHGYCYYPYKADVMHWFCKPAPEFRTHHLHLVPFDSALWQERISFRDKLRASSDLSAEYCALKQRLAQEYKDDREQYTQQKWPFIQKVLASFYS</sequence>
<dbReference type="AlphaFoldDB" id="A0A8I2H5N7"/>
<dbReference type="InterPro" id="IPR007344">
    <property type="entry name" value="GrpB/CoaE"/>
</dbReference>
<evidence type="ECO:0000313" key="2">
    <source>
        <dbReference type="EMBL" id="WOX30934.1"/>
    </source>
</evidence>
<evidence type="ECO:0000313" key="4">
    <source>
        <dbReference type="Proteomes" id="UP001304419"/>
    </source>
</evidence>
<dbReference type="EMBL" id="CP137579">
    <property type="protein sequence ID" value="WOX30934.1"/>
    <property type="molecule type" value="Genomic_DNA"/>
</dbReference>
<reference evidence="1" key="1">
    <citation type="submission" date="2019-10" db="EMBL/GenBank/DDBJ databases">
        <authorList>
            <person name="Paulsen S."/>
        </authorList>
    </citation>
    <scope>NUCLEOTIDE SEQUENCE</scope>
    <source>
        <strain evidence="1">LMG 19692</strain>
    </source>
</reference>
<accession>A0A8I2H5N7</accession>
<keyword evidence="4" id="KW-1185">Reference proteome</keyword>
<dbReference type="SUPFAM" id="SSF81301">
    <property type="entry name" value="Nucleotidyltransferase"/>
    <property type="match status" value="1"/>
</dbReference>
<dbReference type="Pfam" id="PF04229">
    <property type="entry name" value="GrpB"/>
    <property type="match status" value="1"/>
</dbReference>
<gene>
    <name evidence="1" type="ORF">F9Y85_22470</name>
    <name evidence="2" type="ORF">R5H13_23975</name>
</gene>
<dbReference type="Proteomes" id="UP001304419">
    <property type="component" value="Chromosome 2"/>
</dbReference>
<dbReference type="Gene3D" id="3.30.460.10">
    <property type="entry name" value="Beta Polymerase, domain 2"/>
    <property type="match status" value="1"/>
</dbReference>
<name>A0A8I2H5N7_9GAMM</name>
<protein>
    <submittedName>
        <fullName evidence="1">GrpB family protein</fullName>
    </submittedName>
</protein>
<dbReference type="EMBL" id="WEIA01000022">
    <property type="protein sequence ID" value="NLR24028.1"/>
    <property type="molecule type" value="Genomic_DNA"/>
</dbReference>
<dbReference type="RefSeq" id="WP_130127703.1">
    <property type="nucleotide sequence ID" value="NZ_CBCSDF010000024.1"/>
</dbReference>
<evidence type="ECO:0000313" key="1">
    <source>
        <dbReference type="EMBL" id="NLR24028.1"/>
    </source>
</evidence>
<dbReference type="InterPro" id="IPR043519">
    <property type="entry name" value="NT_sf"/>
</dbReference>
<evidence type="ECO:0000313" key="3">
    <source>
        <dbReference type="Proteomes" id="UP000646877"/>
    </source>
</evidence>
<reference evidence="2 4" key="2">
    <citation type="submission" date="2023-10" db="EMBL/GenBank/DDBJ databases">
        <title>To unveil natural product biosynthetic capacity in Pseudoalteromonas.</title>
        <authorList>
            <person name="Wang J."/>
        </authorList>
    </citation>
    <scope>NUCLEOTIDE SEQUENCE [LARGE SCALE GENOMIC DNA]</scope>
    <source>
        <strain evidence="2 4">DSM 15914</strain>
    </source>
</reference>
<dbReference type="PANTHER" id="PTHR34822">
    <property type="entry name" value="GRPB DOMAIN PROTEIN (AFU_ORTHOLOGUE AFUA_1G01530)"/>
    <property type="match status" value="1"/>
</dbReference>